<dbReference type="Gene3D" id="1.10.150.20">
    <property type="entry name" value="5' to 3' exonuclease, C-terminal subdomain"/>
    <property type="match status" value="1"/>
</dbReference>
<dbReference type="SUPFAM" id="SSF47781">
    <property type="entry name" value="RuvA domain 2-like"/>
    <property type="match status" value="1"/>
</dbReference>
<dbReference type="GO" id="GO:0004518">
    <property type="term" value="F:nuclease activity"/>
    <property type="evidence" value="ECO:0007669"/>
    <property type="project" value="InterPro"/>
</dbReference>
<dbReference type="SUPFAM" id="SSF52980">
    <property type="entry name" value="Restriction endonuclease-like"/>
    <property type="match status" value="1"/>
</dbReference>
<evidence type="ECO:0000313" key="2">
    <source>
        <dbReference type="EMBL" id="PAV05738.1"/>
    </source>
</evidence>
<dbReference type="Pfam" id="PF02732">
    <property type="entry name" value="ERCC4"/>
    <property type="match status" value="1"/>
</dbReference>
<sequence length="221" mass="25681">MPILVDYHEDPQTIEVGRKYLPNLTVEHLLYGDIQYIKDGVNACVFEIKIGDDLPQSIRDKRLSTQPKHMKENFQFPFVIFVGTLEQFKNSYKQRWFTKKHYRGEMASVMVGHDVKWIQCNDLEDMWQTVKTIIIYYDECVAGKHIEITDNSFKRIKRLSNDMNMLMAGVRGIGEKKAEAILNEYSLRELWDVSKKDLISIPGIGDKFAGKIKKAFPTEAI</sequence>
<name>A0A2A2H8M6_METBR</name>
<dbReference type="GO" id="GO:0003677">
    <property type="term" value="F:DNA binding"/>
    <property type="evidence" value="ECO:0007669"/>
    <property type="project" value="InterPro"/>
</dbReference>
<comment type="caution">
    <text evidence="2">The sequence shown here is derived from an EMBL/GenBank/DDBJ whole genome shotgun (WGS) entry which is preliminary data.</text>
</comment>
<dbReference type="InterPro" id="IPR006166">
    <property type="entry name" value="ERCC4_domain"/>
</dbReference>
<evidence type="ECO:0000259" key="1">
    <source>
        <dbReference type="SMART" id="SM00278"/>
    </source>
</evidence>
<evidence type="ECO:0000313" key="3">
    <source>
        <dbReference type="Proteomes" id="UP000217784"/>
    </source>
</evidence>
<reference evidence="2 3" key="1">
    <citation type="journal article" date="2017" name="BMC Genomics">
        <title>Genomic analysis of methanogenic archaea reveals a shift towards energy conservation.</title>
        <authorList>
            <person name="Gilmore S.P."/>
            <person name="Henske J.K."/>
            <person name="Sexton J.A."/>
            <person name="Solomon K.V."/>
            <person name="Seppala S."/>
            <person name="Yoo J.I."/>
            <person name="Huyett L.M."/>
            <person name="Pressman A."/>
            <person name="Cogan J.Z."/>
            <person name="Kivenson V."/>
            <person name="Peng X."/>
            <person name="Tan Y."/>
            <person name="Valentine D.L."/>
            <person name="O'Malley M.A."/>
        </authorList>
    </citation>
    <scope>NUCLEOTIDE SEQUENCE [LARGE SCALE GENOMIC DNA]</scope>
    <source>
        <strain evidence="2 3">M.o.H.</strain>
    </source>
</reference>
<dbReference type="GO" id="GO:0006281">
    <property type="term" value="P:DNA repair"/>
    <property type="evidence" value="ECO:0007669"/>
    <property type="project" value="InterPro"/>
</dbReference>
<dbReference type="Pfam" id="PF14520">
    <property type="entry name" value="HHH_5"/>
    <property type="match status" value="1"/>
</dbReference>
<protein>
    <recommendedName>
        <fullName evidence="1">Helix-hairpin-helix DNA-binding motif class 1 domain-containing protein</fullName>
    </recommendedName>
</protein>
<dbReference type="AlphaFoldDB" id="A0A2A2H8M6"/>
<feature type="domain" description="Helix-hairpin-helix DNA-binding motif class 1" evidence="1">
    <location>
        <begin position="165"/>
        <end position="184"/>
    </location>
</feature>
<proteinExistence type="predicted"/>
<accession>A0A2A2H8M6</accession>
<feature type="domain" description="Helix-hairpin-helix DNA-binding motif class 1" evidence="1">
    <location>
        <begin position="196"/>
        <end position="215"/>
    </location>
</feature>
<gene>
    <name evidence="2" type="ORF">ASJ80_08375</name>
</gene>
<dbReference type="RefSeq" id="WP_069583084.1">
    <property type="nucleotide sequence ID" value="NZ_LMVM01000002.1"/>
</dbReference>
<dbReference type="InterPro" id="IPR010994">
    <property type="entry name" value="RuvA_2-like"/>
</dbReference>
<dbReference type="Proteomes" id="UP000217784">
    <property type="component" value="Unassembled WGS sequence"/>
</dbReference>
<dbReference type="InterPro" id="IPR011335">
    <property type="entry name" value="Restrct_endonuc-II-like"/>
</dbReference>
<dbReference type="EMBL" id="LMVM01000002">
    <property type="protein sequence ID" value="PAV05738.1"/>
    <property type="molecule type" value="Genomic_DNA"/>
</dbReference>
<dbReference type="SMART" id="SM00278">
    <property type="entry name" value="HhH1"/>
    <property type="match status" value="2"/>
</dbReference>
<organism evidence="2 3">
    <name type="scientific">Methanobacterium bryantii</name>
    <dbReference type="NCBI Taxonomy" id="2161"/>
    <lineage>
        <taxon>Archaea</taxon>
        <taxon>Methanobacteriati</taxon>
        <taxon>Methanobacteriota</taxon>
        <taxon>Methanomada group</taxon>
        <taxon>Methanobacteria</taxon>
        <taxon>Methanobacteriales</taxon>
        <taxon>Methanobacteriaceae</taxon>
        <taxon>Methanobacterium</taxon>
    </lineage>
</organism>
<dbReference type="InterPro" id="IPR003583">
    <property type="entry name" value="Hlx-hairpin-Hlx_DNA-bd_motif"/>
</dbReference>
<dbReference type="Gene3D" id="3.40.50.10130">
    <property type="match status" value="1"/>
</dbReference>
<keyword evidence="3" id="KW-1185">Reference proteome</keyword>